<keyword evidence="3" id="KW-1185">Reference proteome</keyword>
<evidence type="ECO:0000256" key="1">
    <source>
        <dbReference type="SAM" id="Phobius"/>
    </source>
</evidence>
<dbReference type="Proteomes" id="UP000237925">
    <property type="component" value="Chromosome"/>
</dbReference>
<feature type="transmembrane region" description="Helical" evidence="1">
    <location>
        <begin position="12"/>
        <end position="32"/>
    </location>
</feature>
<dbReference type="OrthoDB" id="9180919at2"/>
<dbReference type="AlphaFoldDB" id="A0A2R3QAL5"/>
<dbReference type="PANTHER" id="PTHR38831:SF2">
    <property type="entry name" value="TYPE II SECRETION SYSTEM PROTEIN K"/>
    <property type="match status" value="1"/>
</dbReference>
<gene>
    <name evidence="2" type="ORF">C6568_05850</name>
</gene>
<reference evidence="2 3" key="1">
    <citation type="submission" date="2018-03" db="EMBL/GenBank/DDBJ databases">
        <title>Genome sequencing of Melaminivora sp.</title>
        <authorList>
            <person name="Kim S.-J."/>
            <person name="Heo J."/>
            <person name="Ahn J.-H."/>
            <person name="Kwon S.-W."/>
        </authorList>
    </citation>
    <scope>NUCLEOTIDE SEQUENCE [LARGE SCALE GENOMIC DNA]</scope>
    <source>
        <strain evidence="2 3">SC2-9</strain>
    </source>
</reference>
<accession>A0A2R3QAL5</accession>
<keyword evidence="1" id="KW-1133">Transmembrane helix</keyword>
<dbReference type="GO" id="GO:0016020">
    <property type="term" value="C:membrane"/>
    <property type="evidence" value="ECO:0007669"/>
    <property type="project" value="InterPro"/>
</dbReference>
<dbReference type="InterPro" id="IPR005628">
    <property type="entry name" value="GspK"/>
</dbReference>
<keyword evidence="1" id="KW-0812">Transmembrane</keyword>
<evidence type="ECO:0000313" key="3">
    <source>
        <dbReference type="Proteomes" id="UP000237925"/>
    </source>
</evidence>
<proteinExistence type="predicted"/>
<dbReference type="GO" id="GO:0009306">
    <property type="term" value="P:protein secretion"/>
    <property type="evidence" value="ECO:0007669"/>
    <property type="project" value="InterPro"/>
</dbReference>
<keyword evidence="1" id="KW-0472">Membrane</keyword>
<dbReference type="KEGG" id="mela:C6568_05850"/>
<protein>
    <submittedName>
        <fullName evidence="2">General secretion pathway protein GspK</fullName>
    </submittedName>
</protein>
<name>A0A2R3QAL5_9BURK</name>
<evidence type="ECO:0000313" key="2">
    <source>
        <dbReference type="EMBL" id="AVO48832.1"/>
    </source>
</evidence>
<dbReference type="EMBL" id="CP027667">
    <property type="protein sequence ID" value="AVO48832.1"/>
    <property type="molecule type" value="Genomic_DNA"/>
</dbReference>
<dbReference type="SUPFAM" id="SSF158544">
    <property type="entry name" value="GspK insert domain-like"/>
    <property type="match status" value="1"/>
</dbReference>
<organism evidence="2 3">
    <name type="scientific">Melaminivora suipulveris</name>
    <dbReference type="NCBI Taxonomy" id="2109913"/>
    <lineage>
        <taxon>Bacteria</taxon>
        <taxon>Pseudomonadati</taxon>
        <taxon>Pseudomonadota</taxon>
        <taxon>Betaproteobacteria</taxon>
        <taxon>Burkholderiales</taxon>
        <taxon>Comamonadaceae</taxon>
        <taxon>Melaminivora</taxon>
    </lineage>
</organism>
<dbReference type="PANTHER" id="PTHR38831">
    <property type="entry name" value="TYPE II SECRETION SYSTEM PROTEIN K"/>
    <property type="match status" value="1"/>
</dbReference>
<sequence>MPPVVVRRQGRGIVLVAVLWIVAALSIFVAGFSRSAREEARIATSQREAVQGQALGNAAIQLVLQSINARRTPPSALERTVVNYQGTAIEVEVMPLSGLIDLNAAPVPVLANLYRLIGGLPEGAAQALAQATNDVRSHKDGSAVAGFEAPEELLQLPGFTYEAYARLAPFVTADLRGSGRVNPLAAPVEVLAVLAGGDSAAAARIAAARQAAGQNPGTVDTTALDPSAIATTAARRARLNARVPLASGAWQVISMSVEFSARQTDGTPWHVFNVHQAYEPAARSSAF</sequence>
<dbReference type="InterPro" id="IPR038072">
    <property type="entry name" value="GspK_central_sf"/>
</dbReference>
<dbReference type="RefSeq" id="WP_106683312.1">
    <property type="nucleotide sequence ID" value="NZ_CP027667.1"/>
</dbReference>